<dbReference type="AlphaFoldDB" id="A0A6A4F506"/>
<keyword evidence="2" id="KW-1185">Reference proteome</keyword>
<gene>
    <name evidence="1" type="ORF">PR003_g14100</name>
</gene>
<sequence>MKNADIVSVLFKNPTATNRTCCVCGAVVAQLMHAGYKNLISHLQCHHHGYKEAASTCIKNACAPTASMFALKDAANTCGWTKLVALKNFPFAHVDDPVIRDAIRFKPMDKRMLLKRMVSLVGVVDIKVAEELAGEKFVLVFDGFTDAAEHAIAIFAATKKGIRYLAFSPFQDEASQTASEHIAFLDLVLDDYGLDVANMIAIVTDNMETNKAIARRIKVPMIGCAAHRFNLAVRQWIEPHMPLIKKLHELRWSGCYRMLKRFEDLQRFLHLFVDDCDIEREEVEDGEANEVSSSDSNTGLRRIPMVDLIPSAGEQRKIAELLDEMTAFNVITTRFQRQDMTITTVRDMFDVVMEGHEGLDGYLGVNGQIVEFPDFEAGVVKVQSGSEKTLLAAERKAVSHLLCLQHSIAHEPIDAPRVARSKRKRAAQALDNALSKKARQRTTKASKYEETGWIPATSVVAERFFSMVKSSVGYLRKSMSASTLETVMFLKLNWDLVTLGSVSAAIERSNDAEYVVYSDDE</sequence>
<protein>
    <recommendedName>
        <fullName evidence="3">BED-type domain-containing protein</fullName>
    </recommendedName>
</protein>
<dbReference type="PANTHER" id="PTHR40866:SF1">
    <property type="entry name" value="BED-TYPE DOMAIN-CONTAINING PROTEIN"/>
    <property type="match status" value="1"/>
</dbReference>
<proteinExistence type="predicted"/>
<comment type="caution">
    <text evidence="1">The sequence shown here is derived from an EMBL/GenBank/DDBJ whole genome shotgun (WGS) entry which is preliminary data.</text>
</comment>
<reference evidence="1 2" key="1">
    <citation type="submission" date="2018-08" db="EMBL/GenBank/DDBJ databases">
        <title>Genomic investigation of the strawberry pathogen Phytophthora fragariae indicates pathogenicity is determined by transcriptional variation in three key races.</title>
        <authorList>
            <person name="Adams T.M."/>
            <person name="Armitage A.D."/>
            <person name="Sobczyk M.K."/>
            <person name="Bates H.J."/>
            <person name="Dunwell J.M."/>
            <person name="Nellist C.F."/>
            <person name="Harrison R.J."/>
        </authorList>
    </citation>
    <scope>NUCLEOTIDE SEQUENCE [LARGE SCALE GENOMIC DNA]</scope>
    <source>
        <strain evidence="1 2">SCRP333</strain>
    </source>
</reference>
<name>A0A6A4F506_9STRA</name>
<organism evidence="1 2">
    <name type="scientific">Phytophthora rubi</name>
    <dbReference type="NCBI Taxonomy" id="129364"/>
    <lineage>
        <taxon>Eukaryota</taxon>
        <taxon>Sar</taxon>
        <taxon>Stramenopiles</taxon>
        <taxon>Oomycota</taxon>
        <taxon>Peronosporomycetes</taxon>
        <taxon>Peronosporales</taxon>
        <taxon>Peronosporaceae</taxon>
        <taxon>Phytophthora</taxon>
    </lineage>
</organism>
<dbReference type="EMBL" id="QXFT01000918">
    <property type="protein sequence ID" value="KAE9333296.1"/>
    <property type="molecule type" value="Genomic_DNA"/>
</dbReference>
<dbReference type="SUPFAM" id="SSF53098">
    <property type="entry name" value="Ribonuclease H-like"/>
    <property type="match status" value="1"/>
</dbReference>
<accession>A0A6A4F506</accession>
<dbReference type="PANTHER" id="PTHR40866">
    <property type="entry name" value="BED-TYPE DOMAIN-CONTAINING PROTEIN"/>
    <property type="match status" value="1"/>
</dbReference>
<dbReference type="Proteomes" id="UP000434957">
    <property type="component" value="Unassembled WGS sequence"/>
</dbReference>
<evidence type="ECO:0000313" key="1">
    <source>
        <dbReference type="EMBL" id="KAE9333296.1"/>
    </source>
</evidence>
<evidence type="ECO:0008006" key="3">
    <source>
        <dbReference type="Google" id="ProtNLM"/>
    </source>
</evidence>
<dbReference type="InterPro" id="IPR012337">
    <property type="entry name" value="RNaseH-like_sf"/>
</dbReference>
<evidence type="ECO:0000313" key="2">
    <source>
        <dbReference type="Proteomes" id="UP000434957"/>
    </source>
</evidence>